<organism evidence="1 2">
    <name type="scientific">Calycina marina</name>
    <dbReference type="NCBI Taxonomy" id="1763456"/>
    <lineage>
        <taxon>Eukaryota</taxon>
        <taxon>Fungi</taxon>
        <taxon>Dikarya</taxon>
        <taxon>Ascomycota</taxon>
        <taxon>Pezizomycotina</taxon>
        <taxon>Leotiomycetes</taxon>
        <taxon>Helotiales</taxon>
        <taxon>Pezizellaceae</taxon>
        <taxon>Calycina</taxon>
    </lineage>
</organism>
<reference evidence="1" key="1">
    <citation type="journal article" date="2021" name="IMA Fungus">
        <title>Genomic characterization of three marine fungi, including Emericellopsis atlantica sp. nov. with signatures of a generalist lifestyle and marine biomass degradation.</title>
        <authorList>
            <person name="Hagestad O.C."/>
            <person name="Hou L."/>
            <person name="Andersen J.H."/>
            <person name="Hansen E.H."/>
            <person name="Altermark B."/>
            <person name="Li C."/>
            <person name="Kuhnert E."/>
            <person name="Cox R.J."/>
            <person name="Crous P.W."/>
            <person name="Spatafora J.W."/>
            <person name="Lail K."/>
            <person name="Amirebrahimi M."/>
            <person name="Lipzen A."/>
            <person name="Pangilinan J."/>
            <person name="Andreopoulos W."/>
            <person name="Hayes R.D."/>
            <person name="Ng V."/>
            <person name="Grigoriev I.V."/>
            <person name="Jackson S.A."/>
            <person name="Sutton T.D.S."/>
            <person name="Dobson A.D.W."/>
            <person name="Rama T."/>
        </authorList>
    </citation>
    <scope>NUCLEOTIDE SEQUENCE</scope>
    <source>
        <strain evidence="1">TRa3180A</strain>
    </source>
</reference>
<evidence type="ECO:0000313" key="1">
    <source>
        <dbReference type="EMBL" id="KAG9241148.1"/>
    </source>
</evidence>
<dbReference type="OrthoDB" id="5410741at2759"/>
<evidence type="ECO:0000313" key="2">
    <source>
        <dbReference type="Proteomes" id="UP000887226"/>
    </source>
</evidence>
<accession>A0A9P7YW81</accession>
<sequence>MCRGSLGRLGADVYPSGSSVGCSKALLRSEIGVGGQSATPLGLGIGWRGFVEWEMVQSREGDCYSDDAVVTFLKEYIRLAEEAGARYDDENIVQRPAVREVRFHFAGWINWNAKCEQLVFYNDDVYKEVTPAYPSKPWRPPKTETETEEKYHKRVRIWDASRPHKREVTVQRNSMTQKYYTEKLLRTYIDAVHPLRAHDSVTPGEEGPWASN</sequence>
<protein>
    <submittedName>
        <fullName evidence="1">Uncharacterized protein</fullName>
    </submittedName>
</protein>
<comment type="caution">
    <text evidence="1">The sequence shown here is derived from an EMBL/GenBank/DDBJ whole genome shotgun (WGS) entry which is preliminary data.</text>
</comment>
<dbReference type="AlphaFoldDB" id="A0A9P7YW81"/>
<gene>
    <name evidence="1" type="ORF">BJ878DRAFT_483209</name>
</gene>
<keyword evidence="2" id="KW-1185">Reference proteome</keyword>
<dbReference type="Proteomes" id="UP000887226">
    <property type="component" value="Unassembled WGS sequence"/>
</dbReference>
<name>A0A9P7YW81_9HELO</name>
<proteinExistence type="predicted"/>
<dbReference type="EMBL" id="MU254263">
    <property type="protein sequence ID" value="KAG9241148.1"/>
    <property type="molecule type" value="Genomic_DNA"/>
</dbReference>